<dbReference type="AlphaFoldDB" id="A0A327K579"/>
<evidence type="ECO:0000313" key="12">
    <source>
        <dbReference type="Proteomes" id="UP000248863"/>
    </source>
</evidence>
<dbReference type="EMBL" id="NPEU01000386">
    <property type="protein sequence ID" value="RAI33044.1"/>
    <property type="molecule type" value="Genomic_DNA"/>
</dbReference>
<comment type="similarity">
    <text evidence="9">Belongs to the MntA antitoxin family.</text>
</comment>
<dbReference type="InterPro" id="IPR052038">
    <property type="entry name" value="Type-VII_TA_antitoxin"/>
</dbReference>
<dbReference type="PANTHER" id="PTHR33571:SF14">
    <property type="entry name" value="PROTEIN ADENYLYLTRANSFERASE MJ0435-RELATED"/>
    <property type="match status" value="1"/>
</dbReference>
<dbReference type="Pfam" id="PF01909">
    <property type="entry name" value="NTP_transf_2"/>
    <property type="match status" value="1"/>
</dbReference>
<comment type="caution">
    <text evidence="11">The sequence shown here is derived from an EMBL/GenBank/DDBJ whole genome shotgun (WGS) entry which is preliminary data.</text>
</comment>
<name>A0A327K579_9BRAD</name>
<reference evidence="11 12" key="1">
    <citation type="submission" date="2017-07" db="EMBL/GenBank/DDBJ databases">
        <title>Draft Genome Sequences of Select Purple Nonsulfur Bacteria.</title>
        <authorList>
            <person name="Lasarre B."/>
            <person name="Mckinlay J.B."/>
        </authorList>
    </citation>
    <scope>NUCLEOTIDE SEQUENCE [LARGE SCALE GENOMIC DNA]</scope>
    <source>
        <strain evidence="11 12">DSM 11907</strain>
    </source>
</reference>
<dbReference type="PANTHER" id="PTHR33571">
    <property type="entry name" value="SSL8005 PROTEIN"/>
    <property type="match status" value="1"/>
</dbReference>
<keyword evidence="3 11" id="KW-0808">Transferase</keyword>
<evidence type="ECO:0000313" key="11">
    <source>
        <dbReference type="EMBL" id="RAI33044.1"/>
    </source>
</evidence>
<protein>
    <submittedName>
        <fullName evidence="11">Nucleotidyltransferase</fullName>
    </submittedName>
</protein>
<dbReference type="Proteomes" id="UP000248863">
    <property type="component" value="Unassembled WGS sequence"/>
</dbReference>
<feature type="domain" description="Polymerase nucleotidyl transferase" evidence="10">
    <location>
        <begin position="12"/>
        <end position="92"/>
    </location>
</feature>
<dbReference type="OrthoDB" id="559450at2"/>
<keyword evidence="8" id="KW-0460">Magnesium</keyword>
<dbReference type="InterPro" id="IPR043519">
    <property type="entry name" value="NT_sf"/>
</dbReference>
<dbReference type="Gene3D" id="3.30.460.10">
    <property type="entry name" value="Beta Polymerase, domain 2"/>
    <property type="match status" value="1"/>
</dbReference>
<evidence type="ECO:0000256" key="4">
    <source>
        <dbReference type="ARBA" id="ARBA00022695"/>
    </source>
</evidence>
<comment type="cofactor">
    <cofactor evidence="1">
        <name>Mg(2+)</name>
        <dbReference type="ChEBI" id="CHEBI:18420"/>
    </cofactor>
</comment>
<evidence type="ECO:0000256" key="3">
    <source>
        <dbReference type="ARBA" id="ARBA00022679"/>
    </source>
</evidence>
<keyword evidence="7" id="KW-0067">ATP-binding</keyword>
<dbReference type="RefSeq" id="WP_111359451.1">
    <property type="nucleotide sequence ID" value="NZ_NHSK01000096.1"/>
</dbReference>
<evidence type="ECO:0000256" key="6">
    <source>
        <dbReference type="ARBA" id="ARBA00022741"/>
    </source>
</evidence>
<dbReference type="SUPFAM" id="SSF81301">
    <property type="entry name" value="Nucleotidyltransferase"/>
    <property type="match status" value="1"/>
</dbReference>
<keyword evidence="12" id="KW-1185">Reference proteome</keyword>
<dbReference type="InterPro" id="IPR002934">
    <property type="entry name" value="Polymerase_NTP_transf_dom"/>
</dbReference>
<evidence type="ECO:0000256" key="2">
    <source>
        <dbReference type="ARBA" id="ARBA00022649"/>
    </source>
</evidence>
<evidence type="ECO:0000256" key="9">
    <source>
        <dbReference type="ARBA" id="ARBA00038276"/>
    </source>
</evidence>
<keyword evidence="2" id="KW-1277">Toxin-antitoxin system</keyword>
<dbReference type="CDD" id="cd05403">
    <property type="entry name" value="NT_KNTase_like"/>
    <property type="match status" value="1"/>
</dbReference>
<organism evidence="11 12">
    <name type="scientific">Rhodoplanes elegans</name>
    <dbReference type="NCBI Taxonomy" id="29408"/>
    <lineage>
        <taxon>Bacteria</taxon>
        <taxon>Pseudomonadati</taxon>
        <taxon>Pseudomonadota</taxon>
        <taxon>Alphaproteobacteria</taxon>
        <taxon>Hyphomicrobiales</taxon>
        <taxon>Nitrobacteraceae</taxon>
        <taxon>Rhodoplanes</taxon>
    </lineage>
</organism>
<evidence type="ECO:0000256" key="1">
    <source>
        <dbReference type="ARBA" id="ARBA00001946"/>
    </source>
</evidence>
<keyword evidence="5" id="KW-0479">Metal-binding</keyword>
<evidence type="ECO:0000256" key="8">
    <source>
        <dbReference type="ARBA" id="ARBA00022842"/>
    </source>
</evidence>
<dbReference type="GO" id="GO:0005524">
    <property type="term" value="F:ATP binding"/>
    <property type="evidence" value="ECO:0007669"/>
    <property type="project" value="UniProtKB-KW"/>
</dbReference>
<accession>A0A327K579</accession>
<dbReference type="GO" id="GO:0016779">
    <property type="term" value="F:nucleotidyltransferase activity"/>
    <property type="evidence" value="ECO:0007669"/>
    <property type="project" value="UniProtKB-KW"/>
</dbReference>
<keyword evidence="6" id="KW-0547">Nucleotide-binding</keyword>
<evidence type="ECO:0000256" key="5">
    <source>
        <dbReference type="ARBA" id="ARBA00022723"/>
    </source>
</evidence>
<sequence>MNRQDVLDILRRNRDALRARGVVHAALFGSVARGEEVPGSDIDIVIDLAPDLAMDVYQYVGLTSYIEDLFPAPVDVVDREMIKPIIRDNVVRDSIYAF</sequence>
<gene>
    <name evidence="11" type="ORF">CH338_23195</name>
</gene>
<evidence type="ECO:0000256" key="7">
    <source>
        <dbReference type="ARBA" id="ARBA00022840"/>
    </source>
</evidence>
<evidence type="ECO:0000259" key="10">
    <source>
        <dbReference type="Pfam" id="PF01909"/>
    </source>
</evidence>
<proteinExistence type="inferred from homology"/>
<dbReference type="GO" id="GO:0046872">
    <property type="term" value="F:metal ion binding"/>
    <property type="evidence" value="ECO:0007669"/>
    <property type="project" value="UniProtKB-KW"/>
</dbReference>
<keyword evidence="4" id="KW-0548">Nucleotidyltransferase</keyword>